<keyword evidence="3" id="KW-0597">Phosphoprotein</keyword>
<evidence type="ECO:0000313" key="7">
    <source>
        <dbReference type="Proteomes" id="UP000316621"/>
    </source>
</evidence>
<accession>A0A4Y7JSJ0</accession>
<dbReference type="GO" id="GO:0000160">
    <property type="term" value="P:phosphorelay signal transduction system"/>
    <property type="evidence" value="ECO:0007669"/>
    <property type="project" value="UniProtKB-UniRule"/>
</dbReference>
<dbReference type="SUPFAM" id="SSF47226">
    <property type="entry name" value="Histidine-containing phosphotransfer domain, HPT domain"/>
    <property type="match status" value="1"/>
</dbReference>
<dbReference type="GO" id="GO:0009736">
    <property type="term" value="P:cytokinin-activated signaling pathway"/>
    <property type="evidence" value="ECO:0007669"/>
    <property type="project" value="UniProtKB-KW"/>
</dbReference>
<comment type="subcellular location">
    <subcellularLocation>
        <location evidence="4">Cytoplasm</location>
        <location evidence="4">Cytosol</location>
    </subcellularLocation>
    <subcellularLocation>
        <location evidence="4">Nucleus</location>
    </subcellularLocation>
</comment>
<gene>
    <name evidence="6" type="ORF">C5167_024751</name>
</gene>
<keyword evidence="1 4" id="KW-0932">Cytokinin signaling pathway</keyword>
<feature type="domain" description="HPt" evidence="5">
    <location>
        <begin position="40"/>
        <end position="89"/>
    </location>
</feature>
<organism evidence="6 7">
    <name type="scientific">Papaver somniferum</name>
    <name type="common">Opium poppy</name>
    <dbReference type="NCBI Taxonomy" id="3469"/>
    <lineage>
        <taxon>Eukaryota</taxon>
        <taxon>Viridiplantae</taxon>
        <taxon>Streptophyta</taxon>
        <taxon>Embryophyta</taxon>
        <taxon>Tracheophyta</taxon>
        <taxon>Spermatophyta</taxon>
        <taxon>Magnoliopsida</taxon>
        <taxon>Ranunculales</taxon>
        <taxon>Papaveraceae</taxon>
        <taxon>Papaveroideae</taxon>
        <taxon>Papaver</taxon>
    </lineage>
</organism>
<evidence type="ECO:0000256" key="4">
    <source>
        <dbReference type="RuleBase" id="RU369004"/>
    </source>
</evidence>
<dbReference type="OMA" id="QQCAYFK"/>
<dbReference type="Proteomes" id="UP000316621">
    <property type="component" value="Chromosome 5"/>
</dbReference>
<proteinExistence type="predicted"/>
<keyword evidence="2 4" id="KW-0902">Two-component regulatory system</keyword>
<comment type="domain">
    <text evidence="4">Histidine-containing phosphotransfer domain (HPt) contains an active histidine that mediates the phosphotransfer.</text>
</comment>
<dbReference type="InterPro" id="IPR008207">
    <property type="entry name" value="Sig_transdc_His_kin_Hpt_dom"/>
</dbReference>
<dbReference type="Gene3D" id="1.20.120.160">
    <property type="entry name" value="HPT domain"/>
    <property type="match status" value="1"/>
</dbReference>
<evidence type="ECO:0000313" key="6">
    <source>
        <dbReference type="EMBL" id="RZC62992.1"/>
    </source>
</evidence>
<evidence type="ECO:0000259" key="5">
    <source>
        <dbReference type="PROSITE" id="PS50894"/>
    </source>
</evidence>
<keyword evidence="7" id="KW-1185">Reference proteome</keyword>
<name>A0A4Y7JSJ0_PAPSO</name>
<dbReference type="PANTHER" id="PTHR28242:SF52">
    <property type="entry name" value="PHOSPHORELAY INTERMEDIATE PROTEIN YPD1"/>
    <property type="match status" value="1"/>
</dbReference>
<dbReference type="GO" id="GO:0043424">
    <property type="term" value="F:protein histidine kinase binding"/>
    <property type="evidence" value="ECO:0007669"/>
    <property type="project" value="UniProtKB-UniRule"/>
</dbReference>
<dbReference type="GO" id="GO:0005634">
    <property type="term" value="C:nucleus"/>
    <property type="evidence" value="ECO:0007669"/>
    <property type="project" value="UniProtKB-SubCell"/>
</dbReference>
<feature type="modified residue" description="Phosphohistidine" evidence="3">
    <location>
        <position position="81"/>
    </location>
</feature>
<protein>
    <recommendedName>
        <fullName evidence="4">Histidine-containing phosphotransfer protein</fullName>
    </recommendedName>
</protein>
<dbReference type="Gramene" id="RZC62992">
    <property type="protein sequence ID" value="RZC62992"/>
    <property type="gene ID" value="C5167_024751"/>
</dbReference>
<dbReference type="PROSITE" id="PS50894">
    <property type="entry name" value="HPT"/>
    <property type="match status" value="1"/>
</dbReference>
<dbReference type="EMBL" id="CM010719">
    <property type="protein sequence ID" value="RZC62992.1"/>
    <property type="molecule type" value="Genomic_DNA"/>
</dbReference>
<reference evidence="6 7" key="1">
    <citation type="journal article" date="2018" name="Science">
        <title>The opium poppy genome and morphinan production.</title>
        <authorList>
            <person name="Guo L."/>
            <person name="Winzer T."/>
            <person name="Yang X."/>
            <person name="Li Y."/>
            <person name="Ning Z."/>
            <person name="He Z."/>
            <person name="Teodor R."/>
            <person name="Lu Y."/>
            <person name="Bowser T.A."/>
            <person name="Graham I.A."/>
            <person name="Ye K."/>
        </authorList>
    </citation>
    <scope>NUCLEOTIDE SEQUENCE [LARGE SCALE GENOMIC DNA]</scope>
    <source>
        <strain evidence="7">cv. HN1</strain>
        <tissue evidence="6">Leaves</tissue>
    </source>
</reference>
<dbReference type="InterPro" id="IPR045871">
    <property type="entry name" value="AHP1-5/YPD1"/>
</dbReference>
<dbReference type="PANTHER" id="PTHR28242">
    <property type="entry name" value="PHOSPHORELAY INTERMEDIATE PROTEIN YPD1"/>
    <property type="match status" value="1"/>
</dbReference>
<dbReference type="GO" id="GO:0005829">
    <property type="term" value="C:cytosol"/>
    <property type="evidence" value="ECO:0007669"/>
    <property type="project" value="UniProtKB-SubCell"/>
</dbReference>
<dbReference type="AlphaFoldDB" id="A0A4Y7JSJ0"/>
<dbReference type="InterPro" id="IPR036641">
    <property type="entry name" value="HPT_dom_sf"/>
</dbReference>
<dbReference type="GO" id="GO:0009927">
    <property type="term" value="F:histidine phosphotransfer kinase activity"/>
    <property type="evidence" value="ECO:0007669"/>
    <property type="project" value="UniProtKB-UniRule"/>
</dbReference>
<sequence>MFLTGEIEAVAAAAAEKDWMWVGFLDDQFTQLQQLQDVSKPDIVFEVVSHFFEDSEKLLNELATTQSQQCAYFKKIGAHVHQLKGSSSR</sequence>
<evidence type="ECO:0000256" key="1">
    <source>
        <dbReference type="ARBA" id="ARBA00022864"/>
    </source>
</evidence>
<evidence type="ECO:0000256" key="2">
    <source>
        <dbReference type="ARBA" id="ARBA00023012"/>
    </source>
</evidence>
<comment type="function">
    <text evidence="4">Functions as a two-component phosphorelay mediators between cytokinin sensor histidine kinases and response regulators (B-type ARRs). Plays an important role in propagating cytokinin signal transduction.</text>
</comment>
<evidence type="ECO:0000256" key="3">
    <source>
        <dbReference type="PROSITE-ProRule" id="PRU00110"/>
    </source>
</evidence>